<feature type="compositionally biased region" description="Low complexity" evidence="5">
    <location>
        <begin position="1382"/>
        <end position="1405"/>
    </location>
</feature>
<evidence type="ECO:0000256" key="4">
    <source>
        <dbReference type="SAM" id="Coils"/>
    </source>
</evidence>
<feature type="coiled-coil region" evidence="4">
    <location>
        <begin position="505"/>
        <end position="532"/>
    </location>
</feature>
<dbReference type="InterPro" id="IPR051002">
    <property type="entry name" value="UBA_autophagy_assoc_protein"/>
</dbReference>
<dbReference type="Proteomes" id="UP000305948">
    <property type="component" value="Unassembled WGS sequence"/>
</dbReference>
<dbReference type="GO" id="GO:0008017">
    <property type="term" value="F:microtubule binding"/>
    <property type="evidence" value="ECO:0007669"/>
    <property type="project" value="InterPro"/>
</dbReference>
<dbReference type="InterPro" id="IPR036534">
    <property type="entry name" value="GAR_dom_sf"/>
</dbReference>
<keyword evidence="2" id="KW-0963">Cytoplasm</keyword>
<keyword evidence="8" id="KW-1185">Reference proteome</keyword>
<feature type="region of interest" description="Disordered" evidence="5">
    <location>
        <begin position="1246"/>
        <end position="1267"/>
    </location>
</feature>
<proteinExistence type="predicted"/>
<feature type="compositionally biased region" description="Polar residues" evidence="5">
    <location>
        <begin position="1449"/>
        <end position="1470"/>
    </location>
</feature>
<evidence type="ECO:0000313" key="7">
    <source>
        <dbReference type="EMBL" id="TFK55868.1"/>
    </source>
</evidence>
<name>A0A5C3NIG4_9AGAM</name>
<sequence length="1588" mass="177065">MSANPAAEVNPPTEASGTLERSNVVGLIPEQNGSPSGTKSGEEVHLDWQEVIQLQAFNERKAWIEEKIAFLEKLPPIEVFVGMDAVRASAESVPGLPTREQLRGWLEEHDRIEKEIMIFDSGELKKLREVTKAASKRNLSPEDTDLIELALTTIYQLDKLLHLLRDRTGQLDLLGTRLTWEEQRIGAWVDYRQVMRDIREFLEGRARWAPSIYDQTSKIEETTSRRGSVGSMTSVHSDSSSPGLLSFSRGVRFKQGEILSRDAAQLISRLTTLRHGKIAAAGKALDKLIDTSRRAVPDELLDEQDRLEAKGITEVENLGKFTMGVVVQWKKADEIYAESIKDQAAAQTLIEEIMSAGRTHPTARQAAAYTSKVDALLKRLQTRTNPASPVSTFPRPSHPLHPEQKSVNDIMARALSEEIKTAVELTNRAAGLAQDYSDTLAAVQRVETLVKAADNTSSLLSGVIGRLTNGIPTSDGDGSPPDLSSEACLEPQRHEVFLALLPSLLEELSQQRTAADSSLRQLQDAMADLDNECMDQAFVASVAASIDRLAQSSVDADDVRAQVSRRVSLLRDARRTWTTMMQARQTLENVWGSMQDAMVKDKYVSVVNQSDQPLTPESPAQDLALPSLDSVGLELDSLATILEQTIPSLMSPLSQAIDPALYDWIDQELLKMVRALQRMRDMCKVWQMIRTQADAMRMIRDDVNDLQIRIEDFKTNYAALIQDVLTSDAQDVKTTEGEHSILLQDLQEAVQGFTNSLIQRVPLITSLSSSVSAAAESPSSRRRASLDGNPGSRQLAWEFQLEAPVDPTILDGVVRTDLNLYSMRLAGEMQALLQKRDQYSVAKQARALDKELSSFETHTGRAERDIHKIKQQLDNLEVSAVDNDALNALLDEIDQVAQFQSPALSQSVAAMQTHVYEMESTADKLDADTHDALIRPRKRRVEDARERSGSWNVNVDALRRSVSQVQRALAERLQQEHMAETKRLQEERERLEAERLERERLEKERQAMEARRLEEERLEKERLAVEAARLEQERLEKERQAMEAEHLEKERLEKRRQAMEAQRLEQERLEQERQHMEADRLEKERVEKERQDREAESLTQESVEAKSEPNAGIASDDVFALQVSTVPTPSSQDVSDLKARIFGLRRRLRALSLDKVARPTSSNTSLPTDEDRKHLSTLFSEIVKSADELLASVENAASAELGSLRTDVQASQAMMERIHQLADLSLSIQSCDNCLSDLLEHIDSYPSPPAGPLLTTHTSDTSGTPEEQLRSRVAFTRTKITHMEEIYAVVREDSRATAEKSRISQTWEELEDMCDDRLTEIKSRPGSVISSGRASSVSMHSGSNSGSSRSGSHRKSDSYASLSVRSTRGRHLAPPVIGPKRSTSGSTDVSQRSSSRMSVASTRHSGSNILSSSRLYSPTFASRQRTTSTMSNTSTTVAPTPAKREPTAPSRSRAQTGQSWGRRSPTMSDASSHRSTTSMSTRSRGPRGSISSLRRASTPKTRIPQVVRKPYVPNPKNKLDVAVGDVVNNLPVNINIEALADTWKDQSGKYWIGDQEPRLCFCRILRSQMVMVRVGGGWMELSKFVSIS</sequence>
<dbReference type="GO" id="GO:0005856">
    <property type="term" value="C:cytoskeleton"/>
    <property type="evidence" value="ECO:0007669"/>
    <property type="project" value="UniProtKB-SubCell"/>
</dbReference>
<feature type="region of interest" description="Disordered" evidence="5">
    <location>
        <begin position="384"/>
        <end position="403"/>
    </location>
</feature>
<feature type="compositionally biased region" description="Polar residues" evidence="5">
    <location>
        <begin position="1406"/>
        <end position="1425"/>
    </location>
</feature>
<feature type="compositionally biased region" description="Low complexity" evidence="5">
    <location>
        <begin position="1473"/>
        <end position="1483"/>
    </location>
</feature>
<feature type="compositionally biased region" description="Polar residues" evidence="5">
    <location>
        <begin position="1255"/>
        <end position="1265"/>
    </location>
</feature>
<keyword evidence="4" id="KW-0175">Coiled coil</keyword>
<feature type="region of interest" description="Disordered" evidence="5">
    <location>
        <begin position="1"/>
        <end position="42"/>
    </location>
</feature>
<protein>
    <recommendedName>
        <fullName evidence="6">GAR domain-containing protein</fullName>
    </recommendedName>
</protein>
<evidence type="ECO:0000256" key="3">
    <source>
        <dbReference type="ARBA" id="ARBA00023212"/>
    </source>
</evidence>
<organism evidence="7 8">
    <name type="scientific">Heliocybe sulcata</name>
    <dbReference type="NCBI Taxonomy" id="5364"/>
    <lineage>
        <taxon>Eukaryota</taxon>
        <taxon>Fungi</taxon>
        <taxon>Dikarya</taxon>
        <taxon>Basidiomycota</taxon>
        <taxon>Agaricomycotina</taxon>
        <taxon>Agaricomycetes</taxon>
        <taxon>Gloeophyllales</taxon>
        <taxon>Gloeophyllaceae</taxon>
        <taxon>Heliocybe</taxon>
    </lineage>
</organism>
<dbReference type="EMBL" id="ML213504">
    <property type="protein sequence ID" value="TFK55868.1"/>
    <property type="molecule type" value="Genomic_DNA"/>
</dbReference>
<dbReference type="SMART" id="SM00243">
    <property type="entry name" value="GAS2"/>
    <property type="match status" value="1"/>
</dbReference>
<evidence type="ECO:0000259" key="6">
    <source>
        <dbReference type="PROSITE" id="PS51460"/>
    </source>
</evidence>
<evidence type="ECO:0000256" key="5">
    <source>
        <dbReference type="SAM" id="MobiDB-lite"/>
    </source>
</evidence>
<feature type="coiled-coil region" evidence="4">
    <location>
        <begin position="696"/>
        <end position="723"/>
    </location>
</feature>
<evidence type="ECO:0000313" key="8">
    <source>
        <dbReference type="Proteomes" id="UP000305948"/>
    </source>
</evidence>
<reference evidence="7 8" key="1">
    <citation type="journal article" date="2019" name="Nat. Ecol. Evol.">
        <title>Megaphylogeny resolves global patterns of mushroom evolution.</title>
        <authorList>
            <person name="Varga T."/>
            <person name="Krizsan K."/>
            <person name="Foldi C."/>
            <person name="Dima B."/>
            <person name="Sanchez-Garcia M."/>
            <person name="Sanchez-Ramirez S."/>
            <person name="Szollosi G.J."/>
            <person name="Szarkandi J.G."/>
            <person name="Papp V."/>
            <person name="Albert L."/>
            <person name="Andreopoulos W."/>
            <person name="Angelini C."/>
            <person name="Antonin V."/>
            <person name="Barry K.W."/>
            <person name="Bougher N.L."/>
            <person name="Buchanan P."/>
            <person name="Buyck B."/>
            <person name="Bense V."/>
            <person name="Catcheside P."/>
            <person name="Chovatia M."/>
            <person name="Cooper J."/>
            <person name="Damon W."/>
            <person name="Desjardin D."/>
            <person name="Finy P."/>
            <person name="Geml J."/>
            <person name="Haridas S."/>
            <person name="Hughes K."/>
            <person name="Justo A."/>
            <person name="Karasinski D."/>
            <person name="Kautmanova I."/>
            <person name="Kiss B."/>
            <person name="Kocsube S."/>
            <person name="Kotiranta H."/>
            <person name="LaButti K.M."/>
            <person name="Lechner B.E."/>
            <person name="Liimatainen K."/>
            <person name="Lipzen A."/>
            <person name="Lukacs Z."/>
            <person name="Mihaltcheva S."/>
            <person name="Morgado L.N."/>
            <person name="Niskanen T."/>
            <person name="Noordeloos M.E."/>
            <person name="Ohm R.A."/>
            <person name="Ortiz-Santana B."/>
            <person name="Ovrebo C."/>
            <person name="Racz N."/>
            <person name="Riley R."/>
            <person name="Savchenko A."/>
            <person name="Shiryaev A."/>
            <person name="Soop K."/>
            <person name="Spirin V."/>
            <person name="Szebenyi C."/>
            <person name="Tomsovsky M."/>
            <person name="Tulloss R.E."/>
            <person name="Uehling J."/>
            <person name="Grigoriev I.V."/>
            <person name="Vagvolgyi C."/>
            <person name="Papp T."/>
            <person name="Martin F.M."/>
            <person name="Miettinen O."/>
            <person name="Hibbett D.S."/>
            <person name="Nagy L.G."/>
        </authorList>
    </citation>
    <scope>NUCLEOTIDE SEQUENCE [LARGE SCALE GENOMIC DNA]</scope>
    <source>
        <strain evidence="7 8">OMC1185</strain>
    </source>
</reference>
<feature type="compositionally biased region" description="Polar residues" evidence="5">
    <location>
        <begin position="1489"/>
        <end position="1500"/>
    </location>
</feature>
<comment type="subcellular location">
    <subcellularLocation>
        <location evidence="1">Cytoplasm</location>
        <location evidence="1">Cytoskeleton</location>
    </subcellularLocation>
</comment>
<gene>
    <name evidence="7" type="ORF">OE88DRAFT_1804656</name>
</gene>
<feature type="region of interest" description="Disordered" evidence="5">
    <location>
        <begin position="1322"/>
        <end position="1504"/>
    </location>
</feature>
<feature type="compositionally biased region" description="Low complexity" evidence="5">
    <location>
        <begin position="1326"/>
        <end position="1350"/>
    </location>
</feature>
<dbReference type="PROSITE" id="PS51460">
    <property type="entry name" value="GAR"/>
    <property type="match status" value="1"/>
</dbReference>
<feature type="domain" description="GAR" evidence="6">
    <location>
        <begin position="1514"/>
        <end position="1588"/>
    </location>
</feature>
<dbReference type="Gene3D" id="3.30.920.20">
    <property type="entry name" value="Gas2-like domain"/>
    <property type="match status" value="1"/>
</dbReference>
<dbReference type="PANTHER" id="PTHR31915">
    <property type="entry name" value="SKICH DOMAIN-CONTAINING PROTEIN"/>
    <property type="match status" value="1"/>
</dbReference>
<dbReference type="PANTHER" id="PTHR31915:SF6">
    <property type="entry name" value="SKICH DOMAIN-CONTAINING PROTEIN"/>
    <property type="match status" value="1"/>
</dbReference>
<accession>A0A5C3NIG4</accession>
<dbReference type="STRING" id="5364.A0A5C3NIG4"/>
<dbReference type="Pfam" id="PF02187">
    <property type="entry name" value="GAS2"/>
    <property type="match status" value="1"/>
</dbReference>
<evidence type="ECO:0000256" key="2">
    <source>
        <dbReference type="ARBA" id="ARBA00022490"/>
    </source>
</evidence>
<feature type="region of interest" description="Disordered" evidence="5">
    <location>
        <begin position="1041"/>
        <end position="1111"/>
    </location>
</feature>
<dbReference type="OrthoDB" id="10017054at2759"/>
<keyword evidence="3" id="KW-0206">Cytoskeleton</keyword>
<dbReference type="InterPro" id="IPR003108">
    <property type="entry name" value="GAR_dom"/>
</dbReference>
<dbReference type="SUPFAM" id="SSF143575">
    <property type="entry name" value="GAS2 domain-like"/>
    <property type="match status" value="1"/>
</dbReference>
<feature type="compositionally biased region" description="Basic and acidic residues" evidence="5">
    <location>
        <begin position="1041"/>
        <end position="1096"/>
    </location>
</feature>
<evidence type="ECO:0000256" key="1">
    <source>
        <dbReference type="ARBA" id="ARBA00004245"/>
    </source>
</evidence>
<feature type="compositionally biased region" description="Low complexity" evidence="5">
    <location>
        <begin position="1426"/>
        <end position="1436"/>
    </location>
</feature>